<dbReference type="EMBL" id="BDQM01000040">
    <property type="protein sequence ID" value="GAW97647.1"/>
    <property type="molecule type" value="Genomic_DNA"/>
</dbReference>
<comment type="caution">
    <text evidence="1">The sequence shown here is derived from an EMBL/GenBank/DDBJ whole genome shotgun (WGS) entry which is preliminary data.</text>
</comment>
<dbReference type="Proteomes" id="UP000197068">
    <property type="component" value="Unassembled WGS sequence"/>
</dbReference>
<accession>A0ABQ0MZ48</accession>
<evidence type="ECO:0000313" key="2">
    <source>
        <dbReference type="Proteomes" id="UP000197068"/>
    </source>
</evidence>
<name>A0ABQ0MZ48_9GAMM</name>
<proteinExistence type="predicted"/>
<gene>
    <name evidence="1" type="ORF">MTCD1_03287</name>
</gene>
<organism evidence="1 2">
    <name type="scientific">Colwellia marinimaniae</name>
    <dbReference type="NCBI Taxonomy" id="1513592"/>
    <lineage>
        <taxon>Bacteria</taxon>
        <taxon>Pseudomonadati</taxon>
        <taxon>Pseudomonadota</taxon>
        <taxon>Gammaproteobacteria</taxon>
        <taxon>Alteromonadales</taxon>
        <taxon>Colwelliaceae</taxon>
        <taxon>Colwellia</taxon>
    </lineage>
</organism>
<keyword evidence="2" id="KW-1185">Reference proteome</keyword>
<sequence>MLLPQIANKVKVKKHMVLLFLTFITQPKAAHK</sequence>
<protein>
    <submittedName>
        <fullName evidence="1">Uncharacterized protein</fullName>
    </submittedName>
</protein>
<evidence type="ECO:0000313" key="1">
    <source>
        <dbReference type="EMBL" id="GAW97647.1"/>
    </source>
</evidence>
<reference evidence="1 2" key="1">
    <citation type="submission" date="2017-06" db="EMBL/GenBank/DDBJ databases">
        <title>Whole Genome Sequences of Colwellia marinimaniae MTCD1.</title>
        <authorList>
            <person name="Kusumoto H."/>
            <person name="Inoue M."/>
            <person name="Tanikawa K."/>
            <person name="Maeji H."/>
            <person name="Cameron J.H."/>
            <person name="Bartlett D.H."/>
        </authorList>
    </citation>
    <scope>NUCLEOTIDE SEQUENCE [LARGE SCALE GENOMIC DNA]</scope>
    <source>
        <strain evidence="1 2">MTCD1</strain>
    </source>
</reference>